<reference evidence="6 7" key="1">
    <citation type="submission" date="2018-09" db="EMBL/GenBank/DDBJ databases">
        <authorList>
            <person name="Peiro R."/>
            <person name="Begona"/>
            <person name="Cbmso G."/>
            <person name="Lopez M."/>
            <person name="Gonzalez S."/>
        </authorList>
    </citation>
    <scope>NUCLEOTIDE SEQUENCE [LARGE SCALE GENOMIC DNA]</scope>
</reference>
<dbReference type="InterPro" id="IPR000719">
    <property type="entry name" value="Prot_kinase_dom"/>
</dbReference>
<feature type="compositionally biased region" description="Basic residues" evidence="4">
    <location>
        <begin position="1468"/>
        <end position="1480"/>
    </location>
</feature>
<dbReference type="SMART" id="SM00220">
    <property type="entry name" value="S_TKc"/>
    <property type="match status" value="1"/>
</dbReference>
<evidence type="ECO:0000259" key="5">
    <source>
        <dbReference type="PROSITE" id="PS50011"/>
    </source>
</evidence>
<evidence type="ECO:0000313" key="7">
    <source>
        <dbReference type="Proteomes" id="UP000319462"/>
    </source>
</evidence>
<dbReference type="InterPro" id="IPR011009">
    <property type="entry name" value="Kinase-like_dom_sf"/>
</dbReference>
<dbReference type="GO" id="GO:0004674">
    <property type="term" value="F:protein serine/threonine kinase activity"/>
    <property type="evidence" value="ECO:0007669"/>
    <property type="project" value="TreeGrafter"/>
</dbReference>
<evidence type="ECO:0000313" key="6">
    <source>
        <dbReference type="EMBL" id="SYZ62494.1"/>
    </source>
</evidence>
<feature type="compositionally biased region" description="Basic and acidic residues" evidence="4">
    <location>
        <begin position="444"/>
        <end position="461"/>
    </location>
</feature>
<evidence type="ECO:0000256" key="3">
    <source>
        <dbReference type="PROSITE-ProRule" id="PRU10141"/>
    </source>
</evidence>
<feature type="region of interest" description="Disordered" evidence="4">
    <location>
        <begin position="1462"/>
        <end position="1495"/>
    </location>
</feature>
<organism evidence="6 7">
    <name type="scientific">Leishmania braziliensis MHOM/BR/75/M2904</name>
    <dbReference type="NCBI Taxonomy" id="420245"/>
    <lineage>
        <taxon>Eukaryota</taxon>
        <taxon>Discoba</taxon>
        <taxon>Euglenozoa</taxon>
        <taxon>Kinetoplastea</taxon>
        <taxon>Metakinetoplastina</taxon>
        <taxon>Trypanosomatida</taxon>
        <taxon>Trypanosomatidae</taxon>
        <taxon>Leishmaniinae</taxon>
        <taxon>Leishmania</taxon>
        <taxon>Leishmania braziliensis species complex</taxon>
    </lineage>
</organism>
<proteinExistence type="predicted"/>
<dbReference type="InterPro" id="IPR008271">
    <property type="entry name" value="Ser/Thr_kinase_AS"/>
</dbReference>
<feature type="region of interest" description="Disordered" evidence="4">
    <location>
        <begin position="52"/>
        <end position="313"/>
    </location>
</feature>
<feature type="compositionally biased region" description="Low complexity" evidence="4">
    <location>
        <begin position="273"/>
        <end position="284"/>
    </location>
</feature>
<dbReference type="GO" id="GO:0044773">
    <property type="term" value="P:mitotic DNA damage checkpoint signaling"/>
    <property type="evidence" value="ECO:0007669"/>
    <property type="project" value="TreeGrafter"/>
</dbReference>
<dbReference type="EMBL" id="LS997602">
    <property type="protein sequence ID" value="SYZ62494.1"/>
    <property type="molecule type" value="Genomic_DNA"/>
</dbReference>
<evidence type="ECO:0000256" key="1">
    <source>
        <dbReference type="ARBA" id="ARBA00022741"/>
    </source>
</evidence>
<feature type="compositionally biased region" description="Polar residues" evidence="4">
    <location>
        <begin position="430"/>
        <end position="443"/>
    </location>
</feature>
<dbReference type="CDD" id="cd00180">
    <property type="entry name" value="PKc"/>
    <property type="match status" value="1"/>
</dbReference>
<feature type="compositionally biased region" description="Low complexity" evidence="4">
    <location>
        <begin position="674"/>
        <end position="686"/>
    </location>
</feature>
<keyword evidence="1 3" id="KW-0547">Nucleotide-binding</keyword>
<feature type="region of interest" description="Disordered" evidence="4">
    <location>
        <begin position="607"/>
        <end position="633"/>
    </location>
</feature>
<dbReference type="SUPFAM" id="SSF56112">
    <property type="entry name" value="Protein kinase-like (PK-like)"/>
    <property type="match status" value="1"/>
</dbReference>
<name>A0A3P3YX24_LEIBR</name>
<dbReference type="PROSITE" id="PS00107">
    <property type="entry name" value="PROTEIN_KINASE_ATP"/>
    <property type="match status" value="1"/>
</dbReference>
<dbReference type="Pfam" id="PF00069">
    <property type="entry name" value="Pkinase"/>
    <property type="match status" value="1"/>
</dbReference>
<protein>
    <submittedName>
        <fullName evidence="6">Protein_kinase</fullName>
    </submittedName>
</protein>
<accession>A0A3P3YX24</accession>
<gene>
    <name evidence="6" type="ORF">LBRM2904_03.0320</name>
</gene>
<feature type="region of interest" description="Disordered" evidence="4">
    <location>
        <begin position="430"/>
        <end position="480"/>
    </location>
</feature>
<dbReference type="PANTHER" id="PTHR44167">
    <property type="entry name" value="OVARIAN-SPECIFIC SERINE/THREONINE-PROTEIN KINASE LOK-RELATED"/>
    <property type="match status" value="1"/>
</dbReference>
<evidence type="ECO:0000256" key="4">
    <source>
        <dbReference type="SAM" id="MobiDB-lite"/>
    </source>
</evidence>
<sequence length="1508" mass="161731">MFSGEETAAFSKDKAGGSPAQPTPELSIFQSLLSPSSIHGGNVSQLSLSSAVRMLPTEEGPSTSEANDLHHHQQQCHKDSGGDGIIGSKDTSSGHNDAGSAVSRGSSSGGGAHDAPVKGRPSAIEGKCADANFSLGRPQSGGGQPQHAQPMPEDPLAMASLLSYHGASGDEQDEDRSDEDGGRLHCRAPVAPFGSVEEGGGADDVDNVQPGSPLRHRRNCLRGPPIAAVMTPDTVSGRGVVGERSSSMRLLIAQEDPPLLPHQRRRRSVPKDSITLSSTPSNSSGDEREGQGLEAAQGRRRAGEGADDASSLLPSTLELPDYIPSSALPCPRAACDVKDNVSDTDEDSVQSASSSLHSSPPDVTLWGVDGGLRRKRIKKVSHYILGPLLGEGNYGVVRDCIDLSTDNADRRFSRCAIKIVSGNYAKLSTPTAKLSKASSTSPAKTEDGNDNGHGRHSHSTDRGALAGPLKRTSGMQYRREEDLKRQETFLREMRNLQRFHSKNIIRALDTFTRYSKEYVVMPIAICNLRQLVQQLLRTRWREAVREWRRAQRGLQRSLRHNQSIGAPAAHGDHVQPQPQQSLWLPMVPSAVEDLDVDIITFMADAARGDGEDTDGVSASRSRGSSDDDDAAAGTWDSKANVICHDDRQRRHCGSITTTHTINRCTDRLYWVHTSQSPQQPSSGPRPTFAGGHHHHHHHSDGDESWEDDISDGSSVSTTGTTNSIAVISATPRGLSAAKPPVECDNFVDRSATSAGSNGTEGRPTATAPPGPGASTLHSRPHMSLPTCSPTLLKGIFYQLISGVAYLHQQHLAHNDIKPSNVLLFEDGTVKLADLGSVSDTYNDQGSPLFASPELCKYFYGATTPPASFSKSPQHVGRDAAQSSDMWCCGLILYYLITGKPGPLPVQLRYFRMLNNKQTHQQLRPFALHGDKDDASDTHTDQASLPPVVTRYQLYREIAQQTTPVNLSDLPDMVPPDVCDDMLLPDTPTLNTVEASEGDSEREKAMLPYPPNSVRHLLARLLDLDPLRRLTAEQALRHPWLRIAFRSKMSATSSSSSSSSGHQQQQQQQRKPPSKQAMEEAIQRDVARRVMESRHVQHMLRRDRQRHLQFVADCCNMLNLQIPPEIIKAHAEEPYQEADGDRVRFSSPPAPQVHRPNSLAAAAAAVSGRSTHHGARYTDANTQGLRDDTGGSEWSVTSLNNSAATVTGVVLRDSMRPRVMPPGCIDTKLFLPPSEEDYYEQKSGKAEFDVRVLRRKPLLMAQLDEYFHNVVLVQCGYRTGPDPNYQVMRLRAVPIEDENGGGSGGCRGGAQQPAVMILSGANGGLYRRSPPVGPSSMPPAAALAATRPHYYGTDGANRDGRSTEVWGAGLHRNPGAHVEGRGVATAAAFSAGAAAGRRANVSGACIVTGQPLIDTSLSGAAAAAAAEASANRAAAQSRASAASGTGNGANDVVSSSVLCYGSGSTGSGGRHRAAGRGHRRGQRDASESQSEGETNVAMRESSKCLCGLV</sequence>
<feature type="region of interest" description="Disordered" evidence="4">
    <location>
        <begin position="1169"/>
        <end position="1191"/>
    </location>
</feature>
<keyword evidence="6" id="KW-0808">Transferase</keyword>
<dbReference type="VEuPathDB" id="TriTrypDB:LbrM.03.0340"/>
<dbReference type="GO" id="GO:0005634">
    <property type="term" value="C:nucleus"/>
    <property type="evidence" value="ECO:0007669"/>
    <property type="project" value="TreeGrafter"/>
</dbReference>
<dbReference type="KEGG" id="lbz:LBRM_03_0340"/>
<feature type="region of interest" description="Disordered" evidence="4">
    <location>
        <begin position="673"/>
        <end position="719"/>
    </location>
</feature>
<dbReference type="PROSITE" id="PS50011">
    <property type="entry name" value="PROTEIN_KINASE_DOM"/>
    <property type="match status" value="1"/>
</dbReference>
<feature type="compositionally biased region" description="Low complexity" evidence="4">
    <location>
        <begin position="235"/>
        <end position="249"/>
    </location>
</feature>
<feature type="compositionally biased region" description="Low complexity" evidence="4">
    <location>
        <begin position="349"/>
        <end position="359"/>
    </location>
</feature>
<keyword evidence="2 3" id="KW-0067">ATP-binding</keyword>
<feature type="domain" description="Protein kinase" evidence="5">
    <location>
        <begin position="383"/>
        <end position="1040"/>
    </location>
</feature>
<dbReference type="Gene3D" id="1.10.510.10">
    <property type="entry name" value="Transferase(Phosphotransferase) domain 1"/>
    <property type="match status" value="1"/>
</dbReference>
<feature type="region of interest" description="Disordered" evidence="4">
    <location>
        <begin position="1"/>
        <end position="27"/>
    </location>
</feature>
<dbReference type="GO" id="GO:0005524">
    <property type="term" value="F:ATP binding"/>
    <property type="evidence" value="ECO:0007669"/>
    <property type="project" value="UniProtKB-UniRule"/>
</dbReference>
<dbReference type="GO" id="GO:0005737">
    <property type="term" value="C:cytoplasm"/>
    <property type="evidence" value="ECO:0007669"/>
    <property type="project" value="TreeGrafter"/>
</dbReference>
<dbReference type="Gene3D" id="3.30.200.20">
    <property type="entry name" value="Phosphorylase Kinase, domain 1"/>
    <property type="match status" value="1"/>
</dbReference>
<feature type="binding site" evidence="3">
    <location>
        <position position="418"/>
    </location>
    <ligand>
        <name>ATP</name>
        <dbReference type="ChEBI" id="CHEBI:30616"/>
    </ligand>
</feature>
<dbReference type="Proteomes" id="UP000319462">
    <property type="component" value="Chromosome 3"/>
</dbReference>
<feature type="compositionally biased region" description="Low complexity" evidence="4">
    <location>
        <begin position="86"/>
        <end position="106"/>
    </location>
</feature>
<dbReference type="RefSeq" id="XP_001561624.1">
    <property type="nucleotide sequence ID" value="XM_001561574.1"/>
</dbReference>
<feature type="compositionally biased region" description="Basic and acidic residues" evidence="4">
    <location>
        <begin position="67"/>
        <end position="81"/>
    </location>
</feature>
<dbReference type="InterPro" id="IPR017441">
    <property type="entry name" value="Protein_kinase_ATP_BS"/>
</dbReference>
<dbReference type="PROSITE" id="PS00108">
    <property type="entry name" value="PROTEIN_KINASE_ST"/>
    <property type="match status" value="1"/>
</dbReference>
<feature type="region of interest" description="Disordered" evidence="4">
    <location>
        <begin position="338"/>
        <end position="360"/>
    </location>
</feature>
<feature type="compositionally biased region" description="Low complexity" evidence="4">
    <location>
        <begin position="1052"/>
        <end position="1068"/>
    </location>
</feature>
<feature type="region of interest" description="Disordered" evidence="4">
    <location>
        <begin position="746"/>
        <end position="781"/>
    </location>
</feature>
<dbReference type="PANTHER" id="PTHR44167:SF18">
    <property type="entry name" value="PROTEIN KINASE DOMAIN-CONTAINING PROTEIN"/>
    <property type="match status" value="1"/>
</dbReference>
<evidence type="ECO:0000256" key="2">
    <source>
        <dbReference type="ARBA" id="ARBA00022840"/>
    </source>
</evidence>
<feature type="region of interest" description="Disordered" evidence="4">
    <location>
        <begin position="1050"/>
        <end position="1081"/>
    </location>
</feature>
<keyword evidence="6" id="KW-0418">Kinase</keyword>